<sequence>MGKKFLFVIYLFLTVLTFNIFAQEEEPVRYYQLEPLDDSLFIKIQQELFIDPPDPKAEIIADLRDLGNQTISVKGVLYPFLALSEVTRSRIITYPFKISLEESITYTSIFTRVLNKLRFDKIVNTPTVFQISSTLGYINPFLQLMGGERFGFALKNDVGFSFGIGTPYSGVLETNFYEANFHILGLRAGIFSNDDTFIEHKLDNNHNNIYFKLGYQINYVVPFGNFFEFGYMSTTEDFGRTKIEKYRPPESVVYSKDSTKIYDPYLVDGTFFNWEFRYPIKILEGTRGKIYVAKYVNEYHIGFTGREMSLAGSVFDFRFDAMVSSKEREPQYIVEALIQKIFGNWAFSAVAVGPSVILTKTNKDEFGITSIFVNVRLKAGTSF</sequence>
<comment type="caution">
    <text evidence="1">The sequence shown here is derived from an EMBL/GenBank/DDBJ whole genome shotgun (WGS) entry which is preliminary data.</text>
</comment>
<proteinExistence type="predicted"/>
<gene>
    <name evidence="1" type="ORF">ENS31_07935</name>
</gene>
<reference evidence="1" key="1">
    <citation type="journal article" date="2020" name="mSystems">
        <title>Genome- and Community-Level Interaction Insights into Carbon Utilization and Element Cycling Functions of Hydrothermarchaeota in Hydrothermal Sediment.</title>
        <authorList>
            <person name="Zhou Z."/>
            <person name="Liu Y."/>
            <person name="Xu W."/>
            <person name="Pan J."/>
            <person name="Luo Z.H."/>
            <person name="Li M."/>
        </authorList>
    </citation>
    <scope>NUCLEOTIDE SEQUENCE [LARGE SCALE GENOMIC DNA]</scope>
    <source>
        <strain evidence="1">SpSt-479</strain>
    </source>
</reference>
<name>A0A7V3E7K5_9BACT</name>
<protein>
    <submittedName>
        <fullName evidence="1">Uncharacterized protein</fullName>
    </submittedName>
</protein>
<organism evidence="1">
    <name type="scientific">Ignavibacterium album</name>
    <dbReference type="NCBI Taxonomy" id="591197"/>
    <lineage>
        <taxon>Bacteria</taxon>
        <taxon>Pseudomonadati</taxon>
        <taxon>Ignavibacteriota</taxon>
        <taxon>Ignavibacteria</taxon>
        <taxon>Ignavibacteriales</taxon>
        <taxon>Ignavibacteriaceae</taxon>
        <taxon>Ignavibacterium</taxon>
    </lineage>
</organism>
<evidence type="ECO:0000313" key="1">
    <source>
        <dbReference type="EMBL" id="HFI91442.1"/>
    </source>
</evidence>
<accession>A0A7V3E7K5</accession>
<dbReference type="AlphaFoldDB" id="A0A7V3E7K5"/>
<dbReference type="EMBL" id="DSUJ01000008">
    <property type="protein sequence ID" value="HFI91442.1"/>
    <property type="molecule type" value="Genomic_DNA"/>
</dbReference>